<reference evidence="1" key="1">
    <citation type="submission" date="2021-02" db="EMBL/GenBank/DDBJ databases">
        <authorList>
            <person name="Nowell W R."/>
        </authorList>
    </citation>
    <scope>NUCLEOTIDE SEQUENCE</scope>
</reference>
<dbReference type="OrthoDB" id="9996954at2759"/>
<comment type="caution">
    <text evidence="1">The sequence shown here is derived from an EMBL/GenBank/DDBJ whole genome shotgun (WGS) entry which is preliminary data.</text>
</comment>
<accession>A0A815XMW5</accession>
<evidence type="ECO:0000313" key="1">
    <source>
        <dbReference type="EMBL" id="CAF1559475.1"/>
    </source>
</evidence>
<organism evidence="1 3">
    <name type="scientific">Didymodactylos carnosus</name>
    <dbReference type="NCBI Taxonomy" id="1234261"/>
    <lineage>
        <taxon>Eukaryota</taxon>
        <taxon>Metazoa</taxon>
        <taxon>Spiralia</taxon>
        <taxon>Gnathifera</taxon>
        <taxon>Rotifera</taxon>
        <taxon>Eurotatoria</taxon>
        <taxon>Bdelloidea</taxon>
        <taxon>Philodinida</taxon>
        <taxon>Philodinidae</taxon>
        <taxon>Didymodactylos</taxon>
    </lineage>
</organism>
<dbReference type="Proteomes" id="UP000663829">
    <property type="component" value="Unassembled WGS sequence"/>
</dbReference>
<keyword evidence="3" id="KW-1185">Reference proteome</keyword>
<protein>
    <submittedName>
        <fullName evidence="1">Uncharacterized protein</fullName>
    </submittedName>
</protein>
<dbReference type="AlphaFoldDB" id="A0A815XMW5"/>
<evidence type="ECO:0000313" key="3">
    <source>
        <dbReference type="Proteomes" id="UP000663829"/>
    </source>
</evidence>
<sequence>RILTINITYNELDVEDNQYLDVNGEIILINNEELYQSADHDVKQLLYRNDQINLACTCTQRHSDEYFNYYFYWTINNILVKHDSTRIHLTINSSDKLITEPITTVYCHCQYKNYTQVWFYTLHIDFHSEPSLRPIAYKIPNGFGLHLRYMRLGSLQNRKQF</sequence>
<name>A0A815XMW5_9BILA</name>
<gene>
    <name evidence="1" type="ORF">GPM918_LOCUS39673</name>
    <name evidence="2" type="ORF">SRO942_LOCUS40567</name>
</gene>
<dbReference type="Proteomes" id="UP000681722">
    <property type="component" value="Unassembled WGS sequence"/>
</dbReference>
<evidence type="ECO:0000313" key="2">
    <source>
        <dbReference type="EMBL" id="CAF4420827.1"/>
    </source>
</evidence>
<dbReference type="EMBL" id="CAJOBC010093917">
    <property type="protein sequence ID" value="CAF4420827.1"/>
    <property type="molecule type" value="Genomic_DNA"/>
</dbReference>
<feature type="non-terminal residue" evidence="1">
    <location>
        <position position="1"/>
    </location>
</feature>
<proteinExistence type="predicted"/>
<dbReference type="EMBL" id="CAJNOQ010028175">
    <property type="protein sequence ID" value="CAF1559475.1"/>
    <property type="molecule type" value="Genomic_DNA"/>
</dbReference>